<dbReference type="SUPFAM" id="SSF64182">
    <property type="entry name" value="DHH phosphoesterases"/>
    <property type="match status" value="1"/>
</dbReference>
<dbReference type="EMBL" id="MCIB01000001">
    <property type="protein sequence ID" value="RKD34650.1"/>
    <property type="molecule type" value="Genomic_DNA"/>
</dbReference>
<reference evidence="10 11" key="1">
    <citation type="submission" date="2016-08" db="EMBL/GenBank/DDBJ databases">
        <title>Novel Firmicutes and Novel Genomes.</title>
        <authorList>
            <person name="Poppleton D.I."/>
            <person name="Gribaldo S."/>
        </authorList>
    </citation>
    <scope>NUCLEOTIDE SEQUENCE [LARGE SCALE GENOMIC DNA]</scope>
    <source>
        <strain evidence="10 11">CTT3</strain>
    </source>
</reference>
<dbReference type="OrthoDB" id="9809852at2"/>
<gene>
    <name evidence="10" type="ORF">BET03_02145</name>
</gene>
<feature type="domain" description="DHHA1" evidence="8">
    <location>
        <begin position="351"/>
        <end position="444"/>
    </location>
</feature>
<dbReference type="NCBIfam" id="TIGR00644">
    <property type="entry name" value="recJ"/>
    <property type="match status" value="1"/>
</dbReference>
<dbReference type="Pfam" id="PF02272">
    <property type="entry name" value="DHHA1"/>
    <property type="match status" value="1"/>
</dbReference>
<dbReference type="Pfam" id="PF01368">
    <property type="entry name" value="DHH"/>
    <property type="match status" value="1"/>
</dbReference>
<dbReference type="GO" id="GO:0003676">
    <property type="term" value="F:nucleic acid binding"/>
    <property type="evidence" value="ECO:0007669"/>
    <property type="project" value="InterPro"/>
</dbReference>
<dbReference type="PANTHER" id="PTHR30255">
    <property type="entry name" value="SINGLE-STRANDED-DNA-SPECIFIC EXONUCLEASE RECJ"/>
    <property type="match status" value="1"/>
</dbReference>
<keyword evidence="4" id="KW-0378">Hydrolase</keyword>
<keyword evidence="11" id="KW-1185">Reference proteome</keyword>
<organism evidence="10 11">
    <name type="scientific">Thermohalobacter berrensis</name>
    <dbReference type="NCBI Taxonomy" id="99594"/>
    <lineage>
        <taxon>Bacteria</taxon>
        <taxon>Bacillati</taxon>
        <taxon>Bacillota</taxon>
        <taxon>Tissierellia</taxon>
        <taxon>Tissierellales</taxon>
        <taxon>Thermohalobacteraceae</taxon>
        <taxon>Thermohalobacter</taxon>
    </lineage>
</organism>
<dbReference type="Gene3D" id="3.10.310.30">
    <property type="match status" value="1"/>
</dbReference>
<dbReference type="GO" id="GO:0006281">
    <property type="term" value="P:DNA repair"/>
    <property type="evidence" value="ECO:0007669"/>
    <property type="project" value="InterPro"/>
</dbReference>
<feature type="domain" description="RecJ OB" evidence="9">
    <location>
        <begin position="458"/>
        <end position="563"/>
    </location>
</feature>
<feature type="coiled-coil region" evidence="6">
    <location>
        <begin position="312"/>
        <end position="339"/>
    </location>
</feature>
<keyword evidence="6" id="KW-0175">Coiled coil</keyword>
<dbReference type="Gene3D" id="3.90.1640.30">
    <property type="match status" value="1"/>
</dbReference>
<evidence type="ECO:0000256" key="4">
    <source>
        <dbReference type="ARBA" id="ARBA00022801"/>
    </source>
</evidence>
<sequence>MIRFDKVVKIVDTEYKKAKEISQKLNISELIAKILLNRGLESSEECQMFLEADIDRLNDPFLLKDMDKAVNRIKKAIDNRENIWIYGDYDVDGITSTSILKLFFKKLGIEVNYYIPDRLKEGYGLNKDAIDYIALNKGQLIITVDCGISSIKEINYCKEIGVDIIVTDHHQCPKDIPKALAVINPNREDCMYPFKKLAGVGVAFKLIQALSKELNIELDYNEILPIVATGTVADVVSLLGENRIIVKNGLKLMQKTTNKGIKALIDVTGLANKKISSGHIGFVLGPRINAAGRVGFASSGVELLTTDDEYKAKELAKKLNDENNKRQQIEAKILDEAEEIIKSDKNYHKEKVLVIASENWHSGVIGIVSSRITEKYYKPSILISIEDGEGKGSARSISSFNIYDALSRCKELFNTFGGHKQAAGLSISKDKINIFRNKINEIAENLMTEEDLIPEIEVDCEVSLDNITIKIIKDLEKLEPFGIDNPSPQFLCKDLIVKSIKQVGSQNKHLKMVVERDGKSIDCIGFNMGHYIKKIKVKDKIDVITAIEINDFSGVEKIQFNIKEIIEKNNTITKQSYYDSLKKTLFNNDIEIINKFNLSDIYFLNKEDRLCYLFNLLKNENDNLIFINNYLNLKIFLNELRLQGRDLLKRVSISYNSDKELKANSIVINPIINDINIKRYKKIVFFDFSFHNKVFFDIIEKFRDKNILILASRKDIDLNRKVLEGILPSVTELRIIYKSFLSKKNKVLKIDLDSYLDYLQNIPKISINKTKLELCLEVLRDCNLINYKIIDNVCYIKIHKKPKEKFNIMDTKKFKHLYKLKENTQIMSQILNNNLYC</sequence>
<dbReference type="RefSeq" id="WP_120166762.1">
    <property type="nucleotide sequence ID" value="NZ_MCIB01000001.1"/>
</dbReference>
<feature type="domain" description="DDH" evidence="7">
    <location>
        <begin position="82"/>
        <end position="231"/>
    </location>
</feature>
<dbReference type="GO" id="GO:0008409">
    <property type="term" value="F:5'-3' exonuclease activity"/>
    <property type="evidence" value="ECO:0007669"/>
    <property type="project" value="InterPro"/>
</dbReference>
<accession>A0A419TB04</accession>
<evidence type="ECO:0000313" key="10">
    <source>
        <dbReference type="EMBL" id="RKD34650.1"/>
    </source>
</evidence>
<evidence type="ECO:0000259" key="7">
    <source>
        <dbReference type="Pfam" id="PF01368"/>
    </source>
</evidence>
<dbReference type="Proteomes" id="UP000284177">
    <property type="component" value="Unassembled WGS sequence"/>
</dbReference>
<dbReference type="Pfam" id="PF17768">
    <property type="entry name" value="RecJ_OB"/>
    <property type="match status" value="1"/>
</dbReference>
<dbReference type="AlphaFoldDB" id="A0A419TB04"/>
<dbReference type="InterPro" id="IPR041122">
    <property type="entry name" value="RecJ_OB"/>
</dbReference>
<dbReference type="GO" id="GO:0006310">
    <property type="term" value="P:DNA recombination"/>
    <property type="evidence" value="ECO:0007669"/>
    <property type="project" value="InterPro"/>
</dbReference>
<dbReference type="InterPro" id="IPR003156">
    <property type="entry name" value="DHHA1_dom"/>
</dbReference>
<evidence type="ECO:0000256" key="1">
    <source>
        <dbReference type="ARBA" id="ARBA00005915"/>
    </source>
</evidence>
<keyword evidence="5 10" id="KW-0269">Exonuclease</keyword>
<dbReference type="InterPro" id="IPR051673">
    <property type="entry name" value="SSDNA_exonuclease_RecJ"/>
</dbReference>
<proteinExistence type="inferred from homology"/>
<dbReference type="InterPro" id="IPR004610">
    <property type="entry name" value="RecJ"/>
</dbReference>
<comment type="caution">
    <text evidence="10">The sequence shown here is derived from an EMBL/GenBank/DDBJ whole genome shotgun (WGS) entry which is preliminary data.</text>
</comment>
<dbReference type="InterPro" id="IPR001667">
    <property type="entry name" value="DDH_dom"/>
</dbReference>
<evidence type="ECO:0000256" key="3">
    <source>
        <dbReference type="ARBA" id="ARBA00022722"/>
    </source>
</evidence>
<dbReference type="InterPro" id="IPR038763">
    <property type="entry name" value="DHH_sf"/>
</dbReference>
<comment type="similarity">
    <text evidence="1">Belongs to the RecJ family.</text>
</comment>
<protein>
    <recommendedName>
        <fullName evidence="2">Single-stranded-DNA-specific exonuclease RecJ</fullName>
    </recommendedName>
</protein>
<dbReference type="PANTHER" id="PTHR30255:SF2">
    <property type="entry name" value="SINGLE-STRANDED-DNA-SPECIFIC EXONUCLEASE RECJ"/>
    <property type="match status" value="1"/>
</dbReference>
<keyword evidence="3" id="KW-0540">Nuclease</keyword>
<evidence type="ECO:0000256" key="2">
    <source>
        <dbReference type="ARBA" id="ARBA00019841"/>
    </source>
</evidence>
<evidence type="ECO:0000259" key="8">
    <source>
        <dbReference type="Pfam" id="PF02272"/>
    </source>
</evidence>
<evidence type="ECO:0000256" key="6">
    <source>
        <dbReference type="SAM" id="Coils"/>
    </source>
</evidence>
<evidence type="ECO:0000313" key="11">
    <source>
        <dbReference type="Proteomes" id="UP000284177"/>
    </source>
</evidence>
<evidence type="ECO:0000259" key="9">
    <source>
        <dbReference type="Pfam" id="PF17768"/>
    </source>
</evidence>
<evidence type="ECO:0000256" key="5">
    <source>
        <dbReference type="ARBA" id="ARBA00022839"/>
    </source>
</evidence>
<name>A0A419TB04_9FIRM</name>